<comment type="cofactor">
    <cofactor evidence="1 11">
        <name>FMN</name>
        <dbReference type="ChEBI" id="CHEBI:58210"/>
    </cofactor>
</comment>
<keyword evidence="7 11" id="KW-0521">NADP</keyword>
<dbReference type="InterPro" id="IPR000262">
    <property type="entry name" value="FMN-dep_DH"/>
</dbReference>
<feature type="binding site" evidence="11">
    <location>
        <position position="183"/>
    </location>
    <ligand>
        <name>FMN</name>
        <dbReference type="ChEBI" id="CHEBI:58210"/>
    </ligand>
</feature>
<comment type="cofactor">
    <cofactor evidence="11">
        <name>NADPH</name>
        <dbReference type="ChEBI" id="CHEBI:57783"/>
    </cofactor>
</comment>
<evidence type="ECO:0000259" key="12">
    <source>
        <dbReference type="Pfam" id="PF01070"/>
    </source>
</evidence>
<feature type="binding site" evidence="11">
    <location>
        <begin position="63"/>
        <end position="65"/>
    </location>
    <ligand>
        <name>FMN</name>
        <dbReference type="ChEBI" id="CHEBI:58210"/>
    </ligand>
</feature>
<dbReference type="SUPFAM" id="SSF51395">
    <property type="entry name" value="FMN-linked oxidoreductases"/>
    <property type="match status" value="1"/>
</dbReference>
<comment type="catalytic activity">
    <reaction evidence="11">
        <text>isopentenyl diphosphate = dimethylallyl diphosphate</text>
        <dbReference type="Rhea" id="RHEA:23284"/>
        <dbReference type="ChEBI" id="CHEBI:57623"/>
        <dbReference type="ChEBI" id="CHEBI:128769"/>
        <dbReference type="EC" id="5.3.3.2"/>
    </reaction>
</comment>
<dbReference type="PANTHER" id="PTHR43665">
    <property type="entry name" value="ISOPENTENYL-DIPHOSPHATE DELTA-ISOMERASE"/>
    <property type="match status" value="1"/>
</dbReference>
<keyword evidence="6 11" id="KW-0460">Magnesium</keyword>
<evidence type="ECO:0000313" key="14">
    <source>
        <dbReference type="Proteomes" id="UP001597192"/>
    </source>
</evidence>
<feature type="binding site" evidence="11">
    <location>
        <position position="152"/>
    </location>
    <ligand>
        <name>substrate</name>
    </ligand>
</feature>
<dbReference type="Gene3D" id="3.20.20.70">
    <property type="entry name" value="Aldolase class I"/>
    <property type="match status" value="1"/>
</dbReference>
<keyword evidence="4 11" id="KW-0288">FMN</keyword>
<evidence type="ECO:0000256" key="5">
    <source>
        <dbReference type="ARBA" id="ARBA00022723"/>
    </source>
</evidence>
<evidence type="ECO:0000256" key="7">
    <source>
        <dbReference type="ARBA" id="ARBA00022857"/>
    </source>
</evidence>
<feature type="binding site" evidence="11">
    <location>
        <position position="153"/>
    </location>
    <ligand>
        <name>Mg(2+)</name>
        <dbReference type="ChEBI" id="CHEBI:18420"/>
    </ligand>
</feature>
<dbReference type="PANTHER" id="PTHR43665:SF1">
    <property type="entry name" value="ISOPENTENYL-DIPHOSPHATE DELTA-ISOMERASE"/>
    <property type="match status" value="1"/>
</dbReference>
<evidence type="ECO:0000313" key="13">
    <source>
        <dbReference type="EMBL" id="MFD1432894.1"/>
    </source>
</evidence>
<dbReference type="Proteomes" id="UP001597192">
    <property type="component" value="Unassembled WGS sequence"/>
</dbReference>
<dbReference type="NCBIfam" id="TIGR02151">
    <property type="entry name" value="IPP_isom_2"/>
    <property type="match status" value="1"/>
</dbReference>
<comment type="subcellular location">
    <subcellularLocation>
        <location evidence="11">Cytoplasm</location>
    </subcellularLocation>
</comment>
<evidence type="ECO:0000256" key="2">
    <source>
        <dbReference type="ARBA" id="ARBA00022490"/>
    </source>
</evidence>
<evidence type="ECO:0000256" key="6">
    <source>
        <dbReference type="ARBA" id="ARBA00022842"/>
    </source>
</evidence>
<keyword evidence="9 11" id="KW-0413">Isomerase</keyword>
<dbReference type="EMBL" id="JBHTOG010000048">
    <property type="protein sequence ID" value="MFD1432894.1"/>
    <property type="molecule type" value="Genomic_DNA"/>
</dbReference>
<comment type="similarity">
    <text evidence="11">Belongs to the IPP isomerase type 2 family.</text>
</comment>
<dbReference type="InterPro" id="IPR013785">
    <property type="entry name" value="Aldolase_TIM"/>
</dbReference>
<dbReference type="CDD" id="cd02811">
    <property type="entry name" value="IDI-2_FMN"/>
    <property type="match status" value="1"/>
</dbReference>
<dbReference type="InterPro" id="IPR011179">
    <property type="entry name" value="IPdP_isomerase"/>
</dbReference>
<dbReference type="EC" id="5.3.3.2" evidence="11"/>
<dbReference type="RefSeq" id="WP_125696447.1">
    <property type="nucleotide sequence ID" value="NZ_JBHTOG010000048.1"/>
</dbReference>
<proteinExistence type="inferred from homology"/>
<feature type="binding site" evidence="11">
    <location>
        <position position="213"/>
    </location>
    <ligand>
        <name>FMN</name>
        <dbReference type="ChEBI" id="CHEBI:58210"/>
    </ligand>
</feature>
<evidence type="ECO:0000256" key="10">
    <source>
        <dbReference type="ARBA" id="ARBA00025810"/>
    </source>
</evidence>
<evidence type="ECO:0000256" key="9">
    <source>
        <dbReference type="ARBA" id="ARBA00023235"/>
    </source>
</evidence>
<comment type="function">
    <text evidence="11">Involved in the biosynthesis of isoprenoids. Catalyzes the 1,3-allylic rearrangement of the homoallylic substrate isopentenyl (IPP) to its allylic isomer, dimethylallyl diphosphate (DMAPP).</text>
</comment>
<keyword evidence="3 11" id="KW-0285">Flavoprotein</keyword>
<comment type="cofactor">
    <cofactor evidence="11">
        <name>Mg(2+)</name>
        <dbReference type="ChEBI" id="CHEBI:18420"/>
    </cofactor>
</comment>
<evidence type="ECO:0000256" key="1">
    <source>
        <dbReference type="ARBA" id="ARBA00001917"/>
    </source>
</evidence>
<feature type="binding site" evidence="11">
    <location>
        <position position="93"/>
    </location>
    <ligand>
        <name>FMN</name>
        <dbReference type="ChEBI" id="CHEBI:58210"/>
    </ligand>
</feature>
<evidence type="ECO:0000256" key="3">
    <source>
        <dbReference type="ARBA" id="ARBA00022630"/>
    </source>
</evidence>
<evidence type="ECO:0000256" key="8">
    <source>
        <dbReference type="ARBA" id="ARBA00023229"/>
    </source>
</evidence>
<keyword evidence="5 11" id="KW-0479">Metal-binding</keyword>
<feature type="binding site" evidence="11">
    <location>
        <position position="122"/>
    </location>
    <ligand>
        <name>FMN</name>
        <dbReference type="ChEBI" id="CHEBI:58210"/>
    </ligand>
</feature>
<dbReference type="GO" id="GO:0004452">
    <property type="term" value="F:isopentenyl-diphosphate delta-isomerase activity"/>
    <property type="evidence" value="ECO:0007669"/>
    <property type="project" value="UniProtKB-EC"/>
</dbReference>
<feature type="binding site" evidence="11">
    <location>
        <begin position="258"/>
        <end position="260"/>
    </location>
    <ligand>
        <name>FMN</name>
        <dbReference type="ChEBI" id="CHEBI:58210"/>
    </ligand>
</feature>
<comment type="caution">
    <text evidence="11">Lacks conserved residue(s) required for the propagation of feature annotation.</text>
</comment>
<protein>
    <recommendedName>
        <fullName evidence="11">Isopentenyl-diphosphate delta-isomerase</fullName>
        <shortName evidence="11">IPP isomerase</shortName>
        <ecNumber evidence="11">5.3.3.2</ecNumber>
    </recommendedName>
    <alternativeName>
        <fullName evidence="11">Isopentenyl diphosphate:dimethylallyl diphosphate isomerase</fullName>
    </alternativeName>
    <alternativeName>
        <fullName evidence="11">Isopentenyl pyrophosphate isomerase</fullName>
    </alternativeName>
    <alternativeName>
        <fullName evidence="11">Type 2 isopentenyl diphosphate isomerase</fullName>
        <shortName evidence="11">IDI-2</shortName>
    </alternativeName>
</protein>
<keyword evidence="2 11" id="KW-0963">Cytoplasm</keyword>
<comment type="subunit">
    <text evidence="10 11">Homooctamer. Dimer of tetramers.</text>
</comment>
<name>A0ABW4CRY2_9LACO</name>
<dbReference type="HAMAP" id="MF_00354">
    <property type="entry name" value="Idi_2"/>
    <property type="match status" value="1"/>
</dbReference>
<feature type="binding site" evidence="11">
    <location>
        <begin position="8"/>
        <end position="9"/>
    </location>
    <ligand>
        <name>substrate</name>
    </ligand>
</feature>
<keyword evidence="14" id="KW-1185">Reference proteome</keyword>
<feature type="binding site" evidence="11">
    <location>
        <begin position="279"/>
        <end position="280"/>
    </location>
    <ligand>
        <name>FMN</name>
        <dbReference type="ChEBI" id="CHEBI:58210"/>
    </ligand>
</feature>
<organism evidence="13 14">
    <name type="scientific">Lacticaseibacillus yichunensis</name>
    <dbReference type="NCBI Taxonomy" id="2486015"/>
    <lineage>
        <taxon>Bacteria</taxon>
        <taxon>Bacillati</taxon>
        <taxon>Bacillota</taxon>
        <taxon>Bacilli</taxon>
        <taxon>Lactobacillales</taxon>
        <taxon>Lactobacillaceae</taxon>
        <taxon>Lacticaseibacillus</taxon>
    </lineage>
</organism>
<gene>
    <name evidence="11 13" type="primary">fni</name>
    <name evidence="13" type="ORF">ACFQ47_09465</name>
</gene>
<evidence type="ECO:0000256" key="11">
    <source>
        <dbReference type="HAMAP-Rule" id="MF_00354"/>
    </source>
</evidence>
<dbReference type="Pfam" id="PF01070">
    <property type="entry name" value="FMN_dh"/>
    <property type="match status" value="1"/>
</dbReference>
<reference evidence="14" key="1">
    <citation type="journal article" date="2019" name="Int. J. Syst. Evol. Microbiol.">
        <title>The Global Catalogue of Microorganisms (GCM) 10K type strain sequencing project: providing services to taxonomists for standard genome sequencing and annotation.</title>
        <authorList>
            <consortium name="The Broad Institute Genomics Platform"/>
            <consortium name="The Broad Institute Genome Sequencing Center for Infectious Disease"/>
            <person name="Wu L."/>
            <person name="Ma J."/>
        </authorList>
    </citation>
    <scope>NUCLEOTIDE SEQUENCE [LARGE SCALE GENOMIC DNA]</scope>
    <source>
        <strain evidence="14">CCM 8947</strain>
    </source>
</reference>
<feature type="domain" description="FMN-dependent dehydrogenase" evidence="12">
    <location>
        <begin position="150"/>
        <end position="321"/>
    </location>
</feature>
<accession>A0ABW4CRY2</accession>
<comment type="caution">
    <text evidence="13">The sequence shown here is derived from an EMBL/GenBank/DDBJ whole genome shotgun (WGS) entry which is preliminary data.</text>
</comment>
<sequence>MQSERSHRKDEHVFLAEKTFQQTATAGFDQVRFCHDPLPETAVAEVDLKPDLFGWRWPFFINAMTGGSAQTGQLNAKLGRIARATGLALASGSQTVALAEPALAPTFSTLRENDPDGFLLANIGTSHGVDAGAAAVAMLQANALEVHLNAVQETVMPEGERDFHWAAQLAAIVDASSVPVIAKEVGFGMTRDGLAKLQALGVRYVDIGGRGGTNFAQVENLRRPARDFAYLQDFGQTTCESLLEATAVDGLTILATGGVRSPLDILKALRLGASAVGIAGQVLHWLVQEGEAAAIAHLQAWQDQLALLMAMLGAKDLCALRQVPIVLGPDLTHYAEARGLTI</sequence>
<dbReference type="PIRSF" id="PIRSF003314">
    <property type="entry name" value="IPP_isomerase"/>
    <property type="match status" value="1"/>
</dbReference>
<evidence type="ECO:0000256" key="4">
    <source>
        <dbReference type="ARBA" id="ARBA00022643"/>
    </source>
</evidence>
<keyword evidence="8 11" id="KW-0414">Isoprene biosynthesis</keyword>